<dbReference type="InterPro" id="IPR001091">
    <property type="entry name" value="RM_Methyltransferase"/>
</dbReference>
<keyword evidence="4 8" id="KW-0808">Transferase</keyword>
<name>A0A7W3PQ08_9MICO</name>
<dbReference type="GO" id="GO:0052914">
    <property type="term" value="F:16S rRNA (guanine(1207)-N(2))-methyltransferase activity"/>
    <property type="evidence" value="ECO:0007669"/>
    <property type="project" value="UniProtKB-EC"/>
</dbReference>
<dbReference type="Pfam" id="PF26049">
    <property type="entry name" value="RLMG_N"/>
    <property type="match status" value="1"/>
</dbReference>
<dbReference type="AlphaFoldDB" id="A0A7W3PQ08"/>
<proteinExistence type="predicted"/>
<evidence type="ECO:0000256" key="3">
    <source>
        <dbReference type="ARBA" id="ARBA00022603"/>
    </source>
</evidence>
<accession>A0A7W3PQ08</accession>
<comment type="caution">
    <text evidence="8">The sequence shown here is derived from an EMBL/GenBank/DDBJ whole genome shotgun (WGS) entry which is preliminary data.</text>
</comment>
<dbReference type="PANTHER" id="PTHR47816:SF5">
    <property type="entry name" value="RIBOSOMAL RNA LARGE SUBUNIT METHYLTRANSFERASE G"/>
    <property type="match status" value="1"/>
</dbReference>
<dbReference type="Proteomes" id="UP000524237">
    <property type="component" value="Unassembled WGS sequence"/>
</dbReference>
<dbReference type="RefSeq" id="WP_246323728.1">
    <property type="nucleotide sequence ID" value="NZ_JACGWU010000010.1"/>
</dbReference>
<keyword evidence="1" id="KW-0963">Cytoplasm</keyword>
<evidence type="ECO:0000256" key="2">
    <source>
        <dbReference type="ARBA" id="ARBA00022552"/>
    </source>
</evidence>
<reference evidence="8 9" key="1">
    <citation type="submission" date="2020-07" db="EMBL/GenBank/DDBJ databases">
        <title>Sequencing the genomes of 1000 actinobacteria strains.</title>
        <authorList>
            <person name="Klenk H.-P."/>
        </authorList>
    </citation>
    <scope>NUCLEOTIDE SEQUENCE [LARGE SCALE GENOMIC DNA]</scope>
    <source>
        <strain evidence="8 9">DSM 23737</strain>
    </source>
</reference>
<dbReference type="SUPFAM" id="SSF53335">
    <property type="entry name" value="S-adenosyl-L-methionine-dependent methyltransferases"/>
    <property type="match status" value="1"/>
</dbReference>
<evidence type="ECO:0000313" key="8">
    <source>
        <dbReference type="EMBL" id="MBA8829995.1"/>
    </source>
</evidence>
<dbReference type="PROSITE" id="PS00092">
    <property type="entry name" value="N6_MTASE"/>
    <property type="match status" value="1"/>
</dbReference>
<dbReference type="PRINTS" id="PR00508">
    <property type="entry name" value="S21N4MTFRASE"/>
</dbReference>
<feature type="domain" description="RlmG N-terminal" evidence="7">
    <location>
        <begin position="16"/>
        <end position="201"/>
    </location>
</feature>
<evidence type="ECO:0000313" key="9">
    <source>
        <dbReference type="Proteomes" id="UP000524237"/>
    </source>
</evidence>
<evidence type="ECO:0000256" key="4">
    <source>
        <dbReference type="ARBA" id="ARBA00022679"/>
    </source>
</evidence>
<dbReference type="CDD" id="cd02440">
    <property type="entry name" value="AdoMet_MTases"/>
    <property type="match status" value="1"/>
</dbReference>
<dbReference type="EMBL" id="JACGWU010000010">
    <property type="protein sequence ID" value="MBA8829995.1"/>
    <property type="molecule type" value="Genomic_DNA"/>
</dbReference>
<dbReference type="Gene3D" id="3.40.50.150">
    <property type="entry name" value="Vaccinia Virus protein VP39"/>
    <property type="match status" value="2"/>
</dbReference>
<evidence type="ECO:0000256" key="5">
    <source>
        <dbReference type="SAM" id="MobiDB-lite"/>
    </source>
</evidence>
<dbReference type="PANTHER" id="PTHR47816">
    <property type="entry name" value="RIBOSOMAL RNA SMALL SUBUNIT METHYLTRANSFERASE C"/>
    <property type="match status" value="1"/>
</dbReference>
<evidence type="ECO:0000256" key="1">
    <source>
        <dbReference type="ARBA" id="ARBA00022490"/>
    </source>
</evidence>
<feature type="domain" description="Methyltransferase small" evidence="6">
    <location>
        <begin position="227"/>
        <end position="398"/>
    </location>
</feature>
<dbReference type="InterPro" id="IPR007848">
    <property type="entry name" value="Small_mtfrase_dom"/>
</dbReference>
<dbReference type="EC" id="2.1.1.172" evidence="8"/>
<dbReference type="InterPro" id="IPR046977">
    <property type="entry name" value="RsmC/RlmG"/>
</dbReference>
<dbReference type="GO" id="GO:0003677">
    <property type="term" value="F:DNA binding"/>
    <property type="evidence" value="ECO:0007669"/>
    <property type="project" value="InterPro"/>
</dbReference>
<protein>
    <submittedName>
        <fullName evidence="8">16S rRNA (Guanine1207-N2)-methyltransferase</fullName>
        <ecNumber evidence="8">2.1.1.172</ecNumber>
    </submittedName>
</protein>
<sequence>MTDSGMPAPPEFPLARLRRFPDLESPELVAVDAADRLLLEELSDALTRDPSLTASDLVVIGDTHGALTLGALSFGELEIRGPAARFSQVKVHQDARSGELALDANAAALAQFLPVEATFAHHPLDADLVAGARIVILRLPRALEQLGQWAALIAAQAAPDVLVLAGGRIKHMTLGMNEVMGRYFDTVEASLAQQKSRVLRVRGPRVEEARAAAATWPKRQFHADVDLTVCAEGGVFAGTSIDIGTFSLLAVLDRVSGKQGQRIIDFGCGTGILATQLARLRSTAHVIASDQSAAAVTSARATAAANGVADRVEVVLDDGLSTQPDESADLIVFNPPFHSGAAVHAGTSMRLFAEAGRVLKPGGELWVVANRHLSYKPALRTLVGSTREIRRNAKFTVTASIKDGGADAAERAERRAERRPDGLKKSHREQ</sequence>
<dbReference type="InterPro" id="IPR058679">
    <property type="entry name" value="RlmG_N"/>
</dbReference>
<evidence type="ECO:0000259" key="7">
    <source>
        <dbReference type="Pfam" id="PF26049"/>
    </source>
</evidence>
<evidence type="ECO:0000259" key="6">
    <source>
        <dbReference type="Pfam" id="PF05175"/>
    </source>
</evidence>
<keyword evidence="3 8" id="KW-0489">Methyltransferase</keyword>
<feature type="region of interest" description="Disordered" evidence="5">
    <location>
        <begin position="401"/>
        <end position="430"/>
    </location>
</feature>
<organism evidence="8 9">
    <name type="scientific">Alpinimonas psychrophila</name>
    <dbReference type="NCBI Taxonomy" id="748908"/>
    <lineage>
        <taxon>Bacteria</taxon>
        <taxon>Bacillati</taxon>
        <taxon>Actinomycetota</taxon>
        <taxon>Actinomycetes</taxon>
        <taxon>Micrococcales</taxon>
        <taxon>Microbacteriaceae</taxon>
        <taxon>Alpinimonas</taxon>
    </lineage>
</organism>
<dbReference type="InterPro" id="IPR002052">
    <property type="entry name" value="DNA_methylase_N6_adenine_CS"/>
</dbReference>
<dbReference type="InterPro" id="IPR029063">
    <property type="entry name" value="SAM-dependent_MTases_sf"/>
</dbReference>
<feature type="compositionally biased region" description="Basic and acidic residues" evidence="5">
    <location>
        <begin position="404"/>
        <end position="430"/>
    </location>
</feature>
<gene>
    <name evidence="8" type="ORF">FB555_002122</name>
</gene>
<keyword evidence="2" id="KW-0698">rRNA processing</keyword>
<dbReference type="Pfam" id="PF05175">
    <property type="entry name" value="MTS"/>
    <property type="match status" value="1"/>
</dbReference>
<keyword evidence="9" id="KW-1185">Reference proteome</keyword>